<dbReference type="InterPro" id="IPR029753">
    <property type="entry name" value="D-isomer_DH_CS"/>
</dbReference>
<evidence type="ECO:0000256" key="4">
    <source>
        <dbReference type="RuleBase" id="RU003719"/>
    </source>
</evidence>
<keyword evidence="2 4" id="KW-0560">Oxidoreductase</keyword>
<dbReference type="PANTHER" id="PTHR43761">
    <property type="entry name" value="D-ISOMER SPECIFIC 2-HYDROXYACID DEHYDROGENASE FAMILY PROTEIN (AFU_ORTHOLOGUE AFUA_1G13630)"/>
    <property type="match status" value="1"/>
</dbReference>
<sequence length="322" mass="34765">MSKSEVVALDVFDPKGLEYMRTLFPGVIEPGHPDHDSWLDHAVGLFVAKSRVTADLIHRSKKLKFIVRHGAGYDNIDAAACAEKGVVLCNIPGVNAISVAEVTLALTVACAKNLVLIATQMRQGETPNKRVKSLYSASILTGKTFGIIGGGRIGQLVAKKFIGAFEGKIILYDPYISVDSPGPWASIPHVRAKSLAEVLPMVDVLSLHVPLNPATKDMINLPLLKSMKPTSILVNCSRGGVVNEEDLWTSLKEGIIASAGVDVWVHEPPTREFYGDIFDLENLVISPHIGGSPAEVQTATCISMCDHMKEMLDGKPPRDRVA</sequence>
<dbReference type="Pfam" id="PF00389">
    <property type="entry name" value="2-Hacid_dh"/>
    <property type="match status" value="1"/>
</dbReference>
<dbReference type="Gene3D" id="3.40.50.720">
    <property type="entry name" value="NAD(P)-binding Rossmann-like Domain"/>
    <property type="match status" value="2"/>
</dbReference>
<reference evidence="8" key="1">
    <citation type="submission" date="2020-06" db="EMBL/GenBank/DDBJ databases">
        <title>A chromosome-scale genome assembly of Talaromyces rugulosus W13939.</title>
        <authorList>
            <person name="Wang B."/>
            <person name="Guo L."/>
            <person name="Ye K."/>
            <person name="Wang L."/>
        </authorList>
    </citation>
    <scope>NUCLEOTIDE SEQUENCE [LARGE SCALE GENOMIC DNA]</scope>
    <source>
        <strain evidence="8">W13939</strain>
    </source>
</reference>
<feature type="domain" description="D-isomer specific 2-hydroxyacid dehydrogenase catalytic" evidence="5">
    <location>
        <begin position="42"/>
        <end position="321"/>
    </location>
</feature>
<organism evidence="7 8">
    <name type="scientific">Talaromyces rugulosus</name>
    <name type="common">Penicillium rugulosum</name>
    <dbReference type="NCBI Taxonomy" id="121627"/>
    <lineage>
        <taxon>Eukaryota</taxon>
        <taxon>Fungi</taxon>
        <taxon>Dikarya</taxon>
        <taxon>Ascomycota</taxon>
        <taxon>Pezizomycotina</taxon>
        <taxon>Eurotiomycetes</taxon>
        <taxon>Eurotiomycetidae</taxon>
        <taxon>Eurotiales</taxon>
        <taxon>Trichocomaceae</taxon>
        <taxon>Talaromyces</taxon>
        <taxon>Talaromyces sect. Islandici</taxon>
    </lineage>
</organism>
<protein>
    <recommendedName>
        <fullName evidence="9">Phosphoglycerate dehydrogenase</fullName>
    </recommendedName>
</protein>
<dbReference type="InterPro" id="IPR006140">
    <property type="entry name" value="D-isomer_DH_NAD-bd"/>
</dbReference>
<feature type="domain" description="D-isomer specific 2-hydroxyacid dehydrogenase NAD-binding" evidence="6">
    <location>
        <begin position="104"/>
        <end position="290"/>
    </location>
</feature>
<dbReference type="InterPro" id="IPR050418">
    <property type="entry name" value="D-iso_2-hydroxyacid_DH_PdxB"/>
</dbReference>
<dbReference type="AlphaFoldDB" id="A0A7H8R663"/>
<evidence type="ECO:0000256" key="2">
    <source>
        <dbReference type="ARBA" id="ARBA00023002"/>
    </source>
</evidence>
<dbReference type="GO" id="GO:0051287">
    <property type="term" value="F:NAD binding"/>
    <property type="evidence" value="ECO:0007669"/>
    <property type="project" value="InterPro"/>
</dbReference>
<dbReference type="SUPFAM" id="SSF52283">
    <property type="entry name" value="Formate/glycerate dehydrogenase catalytic domain-like"/>
    <property type="match status" value="1"/>
</dbReference>
<accession>A0A7H8R663</accession>
<dbReference type="GeneID" id="55996492"/>
<comment type="similarity">
    <text evidence="1 4">Belongs to the D-isomer specific 2-hydroxyacid dehydrogenase family.</text>
</comment>
<dbReference type="Proteomes" id="UP000509510">
    <property type="component" value="Chromosome V"/>
</dbReference>
<evidence type="ECO:0000256" key="1">
    <source>
        <dbReference type="ARBA" id="ARBA00005854"/>
    </source>
</evidence>
<evidence type="ECO:0000256" key="3">
    <source>
        <dbReference type="ARBA" id="ARBA00023027"/>
    </source>
</evidence>
<evidence type="ECO:0000259" key="6">
    <source>
        <dbReference type="Pfam" id="PF02826"/>
    </source>
</evidence>
<dbReference type="RefSeq" id="XP_035348026.1">
    <property type="nucleotide sequence ID" value="XM_035492133.1"/>
</dbReference>
<proteinExistence type="inferred from homology"/>
<keyword evidence="3" id="KW-0520">NAD</keyword>
<dbReference type="InterPro" id="IPR036291">
    <property type="entry name" value="NAD(P)-bd_dom_sf"/>
</dbReference>
<evidence type="ECO:0000259" key="5">
    <source>
        <dbReference type="Pfam" id="PF00389"/>
    </source>
</evidence>
<dbReference type="SUPFAM" id="SSF51735">
    <property type="entry name" value="NAD(P)-binding Rossmann-fold domains"/>
    <property type="match status" value="1"/>
</dbReference>
<dbReference type="GO" id="GO:0016616">
    <property type="term" value="F:oxidoreductase activity, acting on the CH-OH group of donors, NAD or NADP as acceptor"/>
    <property type="evidence" value="ECO:0007669"/>
    <property type="project" value="InterPro"/>
</dbReference>
<dbReference type="EMBL" id="CP055902">
    <property type="protein sequence ID" value="QKX61852.1"/>
    <property type="molecule type" value="Genomic_DNA"/>
</dbReference>
<dbReference type="PROSITE" id="PS00671">
    <property type="entry name" value="D_2_HYDROXYACID_DH_3"/>
    <property type="match status" value="1"/>
</dbReference>
<evidence type="ECO:0008006" key="9">
    <source>
        <dbReference type="Google" id="ProtNLM"/>
    </source>
</evidence>
<gene>
    <name evidence="7" type="ORF">TRUGW13939_09008</name>
</gene>
<dbReference type="InterPro" id="IPR006139">
    <property type="entry name" value="D-isomer_2_OHA_DH_cat_dom"/>
</dbReference>
<evidence type="ECO:0000313" key="7">
    <source>
        <dbReference type="EMBL" id="QKX61852.1"/>
    </source>
</evidence>
<dbReference type="OrthoDB" id="298012at2759"/>
<dbReference type="KEGG" id="trg:TRUGW13939_09008"/>
<dbReference type="Pfam" id="PF02826">
    <property type="entry name" value="2-Hacid_dh_C"/>
    <property type="match status" value="1"/>
</dbReference>
<evidence type="ECO:0000313" key="8">
    <source>
        <dbReference type="Proteomes" id="UP000509510"/>
    </source>
</evidence>
<dbReference type="PANTHER" id="PTHR43761:SF1">
    <property type="entry name" value="D-ISOMER SPECIFIC 2-HYDROXYACID DEHYDROGENASE CATALYTIC DOMAIN-CONTAINING PROTEIN-RELATED"/>
    <property type="match status" value="1"/>
</dbReference>
<name>A0A7H8R663_TALRU</name>
<keyword evidence="8" id="KW-1185">Reference proteome</keyword>